<comment type="caution">
    <text evidence="1">The sequence shown here is derived from an EMBL/GenBank/DDBJ whole genome shotgun (WGS) entry which is preliminary data.</text>
</comment>
<keyword evidence="2" id="KW-1185">Reference proteome</keyword>
<name>A0ACB9V602_9CETA</name>
<evidence type="ECO:0000313" key="2">
    <source>
        <dbReference type="Proteomes" id="UP001057279"/>
    </source>
</evidence>
<reference evidence="1" key="1">
    <citation type="submission" date="2022-03" db="EMBL/GenBank/DDBJ databases">
        <title>Genomic analyses of argali, domestic sheep and their hybrids provide insights into chromosomal evolution, heterosis and genetic basis of agronomic traits.</title>
        <authorList>
            <person name="Li M."/>
        </authorList>
    </citation>
    <scope>NUCLEOTIDE SEQUENCE</scope>
    <source>
        <strain evidence="1">F1 hybrid</strain>
    </source>
</reference>
<feature type="non-terminal residue" evidence="1">
    <location>
        <position position="1"/>
    </location>
</feature>
<proteinExistence type="predicted"/>
<dbReference type="Proteomes" id="UP001057279">
    <property type="component" value="Linkage Group LG05"/>
</dbReference>
<accession>A0ACB9V602</accession>
<evidence type="ECO:0000313" key="1">
    <source>
        <dbReference type="EMBL" id="KAI4585178.1"/>
    </source>
</evidence>
<dbReference type="EMBL" id="CM043030">
    <property type="protein sequence ID" value="KAI4585178.1"/>
    <property type="molecule type" value="Genomic_DNA"/>
</dbReference>
<gene>
    <name evidence="1" type="ORF">MJG53_006712</name>
</gene>
<sequence>MDQYINLVVHNNSAFEGHELISPILSLYTGGKSALTKPVFSYVLTAHQTLSFGTLVSTSNTYDGSGVVAVETDRPLLWTMAVKL</sequence>
<organism evidence="1 2">
    <name type="scientific">Ovis ammon polii x Ovis aries</name>
    <dbReference type="NCBI Taxonomy" id="2918886"/>
    <lineage>
        <taxon>Eukaryota</taxon>
        <taxon>Metazoa</taxon>
        <taxon>Chordata</taxon>
        <taxon>Craniata</taxon>
        <taxon>Vertebrata</taxon>
        <taxon>Euteleostomi</taxon>
        <taxon>Mammalia</taxon>
        <taxon>Eutheria</taxon>
        <taxon>Laurasiatheria</taxon>
        <taxon>Artiodactyla</taxon>
        <taxon>Ruminantia</taxon>
        <taxon>Pecora</taxon>
        <taxon>Bovidae</taxon>
        <taxon>Caprinae</taxon>
        <taxon>Ovis</taxon>
    </lineage>
</organism>
<protein>
    <submittedName>
        <fullName evidence="1">Uncharacterized protein</fullName>
    </submittedName>
</protein>